<keyword evidence="2" id="KW-0479">Metal-binding</keyword>
<reference evidence="7 8" key="1">
    <citation type="submission" date="2021-11" db="EMBL/GenBank/DDBJ databases">
        <authorList>
            <person name="Liang Q."/>
            <person name="Mou H."/>
            <person name="Liu Z."/>
        </authorList>
    </citation>
    <scope>NUCLEOTIDE SEQUENCE [LARGE SCALE GENOMIC DNA]</scope>
    <source>
        <strain evidence="7 8">CHU3</strain>
    </source>
</reference>
<dbReference type="SUPFAM" id="SSF53187">
    <property type="entry name" value="Zn-dependent exopeptidases"/>
    <property type="match status" value="1"/>
</dbReference>
<dbReference type="Gene3D" id="3.40.630.10">
    <property type="entry name" value="Zn peptidases"/>
    <property type="match status" value="1"/>
</dbReference>
<dbReference type="PROSITE" id="PS52035">
    <property type="entry name" value="PEPTIDASE_M14"/>
    <property type="match status" value="1"/>
</dbReference>
<sequence>MIDTNTLWVWPRAEGGLSTDLTALQTALADASRALGFSRQELGRVVCPDAEMSIDFLTRPAARPDAPRLLLATGFHGEESAGPWGLLRLLQQLDPQALEQVHLSLLPLVNPSGFRVGRRFNDWGENPNRGYPSSRCLDGTPSREARLLIAHAALLVPAGADGVLCCHEDVGLSEAYLYSFERSEQAGAFSQRLLAANLAHFAMHPDGLVDDCPIRGGIVFNHYDASFEAWMMEQGAARAACVETPGQQPLERRILAQAAMMRVFIEQADKA</sequence>
<keyword evidence="8" id="KW-1185">Reference proteome</keyword>
<dbReference type="InterPro" id="IPR055438">
    <property type="entry name" value="AstE_AspA_cat"/>
</dbReference>
<evidence type="ECO:0000256" key="5">
    <source>
        <dbReference type="PROSITE-ProRule" id="PRU01379"/>
    </source>
</evidence>
<name>A0ABT2YJ41_9BURK</name>
<protein>
    <submittedName>
        <fullName evidence="7">M14 family metallocarboxypeptidase</fullName>
    </submittedName>
</protein>
<evidence type="ECO:0000313" key="7">
    <source>
        <dbReference type="EMBL" id="MCV2370089.1"/>
    </source>
</evidence>
<keyword evidence="4" id="KW-0862">Zinc</keyword>
<feature type="domain" description="Peptidase M14" evidence="6">
    <location>
        <begin position="1"/>
        <end position="268"/>
    </location>
</feature>
<evidence type="ECO:0000313" key="8">
    <source>
        <dbReference type="Proteomes" id="UP001209701"/>
    </source>
</evidence>
<comment type="similarity">
    <text evidence="5">Belongs to the peptidase M14 family.</text>
</comment>
<evidence type="ECO:0000256" key="4">
    <source>
        <dbReference type="ARBA" id="ARBA00022833"/>
    </source>
</evidence>
<comment type="caution">
    <text evidence="7">The sequence shown here is derived from an EMBL/GenBank/DDBJ whole genome shotgun (WGS) entry which is preliminary data.</text>
</comment>
<organism evidence="7 8">
    <name type="scientific">Roseateles oligotrophus</name>
    <dbReference type="NCBI Taxonomy" id="1769250"/>
    <lineage>
        <taxon>Bacteria</taxon>
        <taxon>Pseudomonadati</taxon>
        <taxon>Pseudomonadota</taxon>
        <taxon>Betaproteobacteria</taxon>
        <taxon>Burkholderiales</taxon>
        <taxon>Sphaerotilaceae</taxon>
        <taxon>Roseateles</taxon>
    </lineage>
</organism>
<feature type="active site" description="Proton donor/acceptor" evidence="5">
    <location>
        <position position="243"/>
    </location>
</feature>
<dbReference type="InterPro" id="IPR000834">
    <property type="entry name" value="Peptidase_M14"/>
</dbReference>
<dbReference type="RefSeq" id="WP_263572669.1">
    <property type="nucleotide sequence ID" value="NZ_JAJIRN010000008.1"/>
</dbReference>
<dbReference type="EMBL" id="JAJIRN010000008">
    <property type="protein sequence ID" value="MCV2370089.1"/>
    <property type="molecule type" value="Genomic_DNA"/>
</dbReference>
<comment type="cofactor">
    <cofactor evidence="1">
        <name>Zn(2+)</name>
        <dbReference type="ChEBI" id="CHEBI:29105"/>
    </cofactor>
</comment>
<dbReference type="CDD" id="cd06231">
    <property type="entry name" value="M14_REP34-like"/>
    <property type="match status" value="1"/>
</dbReference>
<dbReference type="Proteomes" id="UP001209701">
    <property type="component" value="Unassembled WGS sequence"/>
</dbReference>
<evidence type="ECO:0000259" key="6">
    <source>
        <dbReference type="PROSITE" id="PS52035"/>
    </source>
</evidence>
<dbReference type="Pfam" id="PF24827">
    <property type="entry name" value="AstE_AspA_cat"/>
    <property type="match status" value="1"/>
</dbReference>
<evidence type="ECO:0000256" key="1">
    <source>
        <dbReference type="ARBA" id="ARBA00001947"/>
    </source>
</evidence>
<gene>
    <name evidence="7" type="ORF">LNV07_18560</name>
</gene>
<accession>A0ABT2YJ41</accession>
<evidence type="ECO:0000256" key="2">
    <source>
        <dbReference type="ARBA" id="ARBA00022723"/>
    </source>
</evidence>
<keyword evidence="3" id="KW-0378">Hydrolase</keyword>
<proteinExistence type="inferred from homology"/>
<evidence type="ECO:0000256" key="3">
    <source>
        <dbReference type="ARBA" id="ARBA00022801"/>
    </source>
</evidence>